<dbReference type="PANTHER" id="PTHR10010:SF46">
    <property type="entry name" value="SODIUM-DEPENDENT PHOSPHATE TRANSPORT PROTEIN 2B"/>
    <property type="match status" value="1"/>
</dbReference>
<evidence type="ECO:0000313" key="8">
    <source>
        <dbReference type="Proteomes" id="UP000239065"/>
    </source>
</evidence>
<protein>
    <submittedName>
        <fullName evidence="7">Sodium:pantothenate symporter</fullName>
    </submittedName>
</protein>
<keyword evidence="4 6" id="KW-1133">Transmembrane helix</keyword>
<keyword evidence="5 6" id="KW-0472">Membrane</keyword>
<dbReference type="InterPro" id="IPR003841">
    <property type="entry name" value="Na/Pi_transpt"/>
</dbReference>
<dbReference type="EMBL" id="NXGJ01000001">
    <property type="protein sequence ID" value="PRM89335.1"/>
    <property type="molecule type" value="Genomic_DNA"/>
</dbReference>
<feature type="transmembrane region" description="Helical" evidence="6">
    <location>
        <begin position="191"/>
        <end position="208"/>
    </location>
</feature>
<organism evidence="7 8">
    <name type="scientific">Aliarcobacter cryaerophilus</name>
    <dbReference type="NCBI Taxonomy" id="28198"/>
    <lineage>
        <taxon>Bacteria</taxon>
        <taxon>Pseudomonadati</taxon>
        <taxon>Campylobacterota</taxon>
        <taxon>Epsilonproteobacteria</taxon>
        <taxon>Campylobacterales</taxon>
        <taxon>Arcobacteraceae</taxon>
        <taxon>Aliarcobacter</taxon>
    </lineage>
</organism>
<dbReference type="PANTHER" id="PTHR10010">
    <property type="entry name" value="SOLUTE CARRIER FAMILY 34 SODIUM PHOSPHATE , MEMBER 2-RELATED"/>
    <property type="match status" value="1"/>
</dbReference>
<evidence type="ECO:0000256" key="3">
    <source>
        <dbReference type="ARBA" id="ARBA00022692"/>
    </source>
</evidence>
<dbReference type="AlphaFoldDB" id="A0A2S9SRW3"/>
<evidence type="ECO:0000256" key="5">
    <source>
        <dbReference type="ARBA" id="ARBA00023136"/>
    </source>
</evidence>
<feature type="transmembrane region" description="Helical" evidence="6">
    <location>
        <begin position="304"/>
        <end position="324"/>
    </location>
</feature>
<dbReference type="GO" id="GO:0044341">
    <property type="term" value="P:sodium-dependent phosphate transport"/>
    <property type="evidence" value="ECO:0007669"/>
    <property type="project" value="InterPro"/>
</dbReference>
<gene>
    <name evidence="7" type="ORF">CJ669_02250</name>
</gene>
<feature type="transmembrane region" description="Helical" evidence="6">
    <location>
        <begin position="265"/>
        <end position="284"/>
    </location>
</feature>
<keyword evidence="2" id="KW-1003">Cell membrane</keyword>
<dbReference type="Pfam" id="PF02690">
    <property type="entry name" value="Na_Pi_cotrans"/>
    <property type="match status" value="2"/>
</dbReference>
<reference evidence="7 8" key="1">
    <citation type="submission" date="2017-09" db="EMBL/GenBank/DDBJ databases">
        <title>Reassesment of A. cryaerophilus.</title>
        <authorList>
            <person name="Perez-Cataluna A."/>
            <person name="Collado L."/>
            <person name="Salgado O."/>
            <person name="Lefinanco V."/>
            <person name="Figueras M.J."/>
        </authorList>
    </citation>
    <scope>NUCLEOTIDE SEQUENCE [LARGE SCALE GENOMIC DNA]</scope>
    <source>
        <strain evidence="7 8">LMG 9861</strain>
    </source>
</reference>
<evidence type="ECO:0000256" key="4">
    <source>
        <dbReference type="ARBA" id="ARBA00022989"/>
    </source>
</evidence>
<keyword evidence="3 6" id="KW-0812">Transmembrane</keyword>
<dbReference type="GO" id="GO:0005886">
    <property type="term" value="C:plasma membrane"/>
    <property type="evidence" value="ECO:0007669"/>
    <property type="project" value="UniProtKB-SubCell"/>
</dbReference>
<feature type="transmembrane region" description="Helical" evidence="6">
    <location>
        <begin position="96"/>
        <end position="119"/>
    </location>
</feature>
<feature type="transmembrane region" description="Helical" evidence="6">
    <location>
        <begin position="126"/>
        <end position="145"/>
    </location>
</feature>
<proteinExistence type="predicted"/>
<name>A0A2S9SRW3_9BACT</name>
<accession>A0A2S9SRW3</accession>
<evidence type="ECO:0000256" key="6">
    <source>
        <dbReference type="SAM" id="Phobius"/>
    </source>
</evidence>
<dbReference type="Proteomes" id="UP000239065">
    <property type="component" value="Unassembled WGS sequence"/>
</dbReference>
<evidence type="ECO:0000256" key="2">
    <source>
        <dbReference type="ARBA" id="ARBA00022475"/>
    </source>
</evidence>
<dbReference type="NCBIfam" id="NF037997">
    <property type="entry name" value="Na_Pi_symport"/>
    <property type="match status" value="1"/>
</dbReference>
<comment type="subcellular location">
    <subcellularLocation>
        <location evidence="1">Cell membrane</location>
        <topology evidence="1">Multi-pass membrane protein</topology>
    </subcellularLocation>
</comment>
<sequence length="590" mass="65644">MKKYLSYILLISLAYLLYVNEDSKYIVAGVAVFIIGMQFMEDGFKFFSGGILEKLIANSTNTNSKAIFLGITATAILQSSSLIAIIVISFLSAKIISLAGALGVVFGSAVGTTATTWIVSTLGVKIDIAAFALPMIIFGVIFRFYKNRNFQGVGNILLGLGFVFLGIGYMKDGFEDLKQGIDLAQFAIDGYLGIIIYTIVGAFATVIIQSSSATMALTVTALVTGQIVYINAMAIAVGANIGTATTAALGAIVSNANSKRMAVGLFIFKGITAVITLASLYLMIDFVDYISKYLGIKSDDWAMKLAVFHTLFNLVGLLIFSFFIPKLVIFLKKLFVEDKDNYISKPKFLDMEVVAVPFAALKATRKETIHLYDNASEVLSHAIMLHRHRYIGKSNISKIVKESSDIIDLNIDEFYESRIKSLYSDIIDYSTYFINELDDEKRSYLNDLRNACRDIAESVKNTKELQKNIKKYISSNNGYIKDEYNYIREAIAKTINTINEMKNSKDDIDVLSKSELLKEYLKGLDVIATRRIDILIREKRIDKKMATSLLNDSYHANLIISRLINVSKVLWIQDLTIKELGEDYEAKKNS</sequence>
<dbReference type="RefSeq" id="WP_105908509.1">
    <property type="nucleotide sequence ID" value="NZ_NXGJ01000001.1"/>
</dbReference>
<feature type="transmembrane region" description="Helical" evidence="6">
    <location>
        <begin position="228"/>
        <end position="253"/>
    </location>
</feature>
<feature type="transmembrane region" description="Helical" evidence="6">
    <location>
        <begin position="151"/>
        <end position="170"/>
    </location>
</feature>
<feature type="transmembrane region" description="Helical" evidence="6">
    <location>
        <begin position="67"/>
        <end position="90"/>
    </location>
</feature>
<comment type="caution">
    <text evidence="7">The sequence shown here is derived from an EMBL/GenBank/DDBJ whole genome shotgun (WGS) entry which is preliminary data.</text>
</comment>
<evidence type="ECO:0000256" key="1">
    <source>
        <dbReference type="ARBA" id="ARBA00004651"/>
    </source>
</evidence>
<dbReference type="GO" id="GO:0005436">
    <property type="term" value="F:sodium:phosphate symporter activity"/>
    <property type="evidence" value="ECO:0007669"/>
    <property type="project" value="InterPro"/>
</dbReference>
<evidence type="ECO:0000313" key="7">
    <source>
        <dbReference type="EMBL" id="PRM89335.1"/>
    </source>
</evidence>